<gene>
    <name evidence="2" type="ORF">KGD83_19570</name>
</gene>
<evidence type="ECO:0000313" key="2">
    <source>
        <dbReference type="EMBL" id="QUX27502.1"/>
    </source>
</evidence>
<proteinExistence type="predicted"/>
<evidence type="ECO:0000256" key="1">
    <source>
        <dbReference type="SAM" id="MobiDB-lite"/>
    </source>
</evidence>
<feature type="region of interest" description="Disordered" evidence="1">
    <location>
        <begin position="1"/>
        <end position="23"/>
    </location>
</feature>
<feature type="region of interest" description="Disordered" evidence="1">
    <location>
        <begin position="95"/>
        <end position="117"/>
    </location>
</feature>
<protein>
    <recommendedName>
        <fullName evidence="4">WXG100 family type VII secretion target</fullName>
    </recommendedName>
</protein>
<dbReference type="EMBL" id="CP074132">
    <property type="protein sequence ID" value="QUX27502.1"/>
    <property type="molecule type" value="Genomic_DNA"/>
</dbReference>
<evidence type="ECO:0008006" key="4">
    <source>
        <dbReference type="Google" id="ProtNLM"/>
    </source>
</evidence>
<organism evidence="2 3">
    <name type="scientific">Nocardiopsis akebiae</name>
    <dbReference type="NCBI Taxonomy" id="2831968"/>
    <lineage>
        <taxon>Bacteria</taxon>
        <taxon>Bacillati</taxon>
        <taxon>Actinomycetota</taxon>
        <taxon>Actinomycetes</taxon>
        <taxon>Streptosporangiales</taxon>
        <taxon>Nocardiopsidaceae</taxon>
        <taxon>Nocardiopsis</taxon>
    </lineage>
</organism>
<evidence type="ECO:0000313" key="3">
    <source>
        <dbReference type="Proteomes" id="UP000678016"/>
    </source>
</evidence>
<dbReference type="RefSeq" id="WP_212640564.1">
    <property type="nucleotide sequence ID" value="NZ_CP074132.1"/>
</dbReference>
<accession>A0ABX8C252</accession>
<keyword evidence="3" id="KW-1185">Reference proteome</keyword>
<sequence>MASGNDGFFADPDGMTGNSQKVREAADYARELQQWLDGELAPLEPIWGKGDKFAKEMDKSLGELKTSLSELVGLIATAAEDSSDILLKTTDSVVRTEENNTNHVPDLDTTGGRGGRR</sequence>
<reference evidence="3" key="1">
    <citation type="submission" date="2021-05" db="EMBL/GenBank/DDBJ databases">
        <title>Direct Submission.</title>
        <authorList>
            <person name="Li K."/>
            <person name="Gao J."/>
        </authorList>
    </citation>
    <scope>NUCLEOTIDE SEQUENCE [LARGE SCALE GENOMIC DNA]</scope>
    <source>
        <strain evidence="3">HDS12</strain>
    </source>
</reference>
<dbReference type="Proteomes" id="UP000678016">
    <property type="component" value="Chromosome"/>
</dbReference>
<name>A0ABX8C252_9ACTN</name>